<dbReference type="RefSeq" id="WP_006522373.1">
    <property type="nucleotide sequence ID" value="NC_021184.1"/>
</dbReference>
<accession>R4KKP6</accession>
<dbReference type="AlphaFoldDB" id="R4KKP6"/>
<keyword evidence="4" id="KW-1185">Reference proteome</keyword>
<evidence type="ECO:0000256" key="2">
    <source>
        <dbReference type="SAM" id="Phobius"/>
    </source>
</evidence>
<evidence type="ECO:0000313" key="4">
    <source>
        <dbReference type="Proteomes" id="UP000013520"/>
    </source>
</evidence>
<evidence type="ECO:0000256" key="1">
    <source>
        <dbReference type="SAM" id="Coils"/>
    </source>
</evidence>
<evidence type="ECO:0000313" key="3">
    <source>
        <dbReference type="EMBL" id="AGL03783.1"/>
    </source>
</evidence>
<proteinExistence type="predicted"/>
<dbReference type="STRING" id="767817.Desgi_4556"/>
<feature type="transmembrane region" description="Helical" evidence="2">
    <location>
        <begin position="6"/>
        <end position="28"/>
    </location>
</feature>
<dbReference type="HOGENOM" id="CLU_041673_0_0_9"/>
<dbReference type="OrthoDB" id="996097at2"/>
<name>R4KKP6_9FIRM</name>
<dbReference type="KEGG" id="dgi:Desgi_4556"/>
<reference evidence="3 4" key="1">
    <citation type="submission" date="2012-01" db="EMBL/GenBank/DDBJ databases">
        <title>Complete sequence of Desulfotomaculum gibsoniae DSM 7213.</title>
        <authorList>
            <consortium name="US DOE Joint Genome Institute"/>
            <person name="Lucas S."/>
            <person name="Han J."/>
            <person name="Lapidus A."/>
            <person name="Cheng J.-F."/>
            <person name="Goodwin L."/>
            <person name="Pitluck S."/>
            <person name="Peters L."/>
            <person name="Ovchinnikova G."/>
            <person name="Teshima H."/>
            <person name="Detter J.C."/>
            <person name="Han C."/>
            <person name="Tapia R."/>
            <person name="Land M."/>
            <person name="Hauser L."/>
            <person name="Kyrpides N."/>
            <person name="Ivanova N."/>
            <person name="Pagani I."/>
            <person name="Parshina S."/>
            <person name="Plugge C."/>
            <person name="Muyzer G."/>
            <person name="Kuever J."/>
            <person name="Ivanova A."/>
            <person name="Nazina T."/>
            <person name="Klenk H.-P."/>
            <person name="Brambilla E."/>
            <person name="Spring S."/>
            <person name="Stams A.F."/>
            <person name="Woyke T."/>
        </authorList>
    </citation>
    <scope>NUCLEOTIDE SEQUENCE [LARGE SCALE GENOMIC DNA]</scope>
    <source>
        <strain evidence="3 4">DSM 7213</strain>
    </source>
</reference>
<keyword evidence="2" id="KW-0812">Transmembrane</keyword>
<keyword evidence="2" id="KW-1133">Transmembrane helix</keyword>
<dbReference type="eggNOG" id="COG3409">
    <property type="taxonomic scope" value="Bacteria"/>
</dbReference>
<sequence length="351" mass="41394">MTYKKWNYLTGLTFLIVILLVGTFNYVIDPIQFYRKAFYPPFFNTQQRYQNPGLARNYDYDSIIIGTSVTENFLPSQIHEQLRFNTLKLSISGSTAKEQHLMADVAIRTGKVKNVIWSIDYITLIGSTDRVADEFGPFPDYLYDNLFYSKAKYLLNASTTYESYKILPVIMSGAQPHKPNLELLYNWNSAFEFSKASVVQNWDIFKYMAFDPNLYARQKLKDNFKHNILPVVQENRDINFYFFFPPYSILLQKVYYNNDVFDDCMYMKGYIVKTLSRYPNVKVYDFQDLDDITFNLDNYKDAMHYSGDINEYIITSIAADQHRLTMDNYEKRIHTLNKQVQKLDLDKMLAN</sequence>
<feature type="coiled-coil region" evidence="1">
    <location>
        <begin position="319"/>
        <end position="346"/>
    </location>
</feature>
<dbReference type="Proteomes" id="UP000013520">
    <property type="component" value="Chromosome"/>
</dbReference>
<keyword evidence="1" id="KW-0175">Coiled coil</keyword>
<protein>
    <submittedName>
        <fullName evidence="3">Uncharacterized protein</fullName>
    </submittedName>
</protein>
<keyword evidence="2" id="KW-0472">Membrane</keyword>
<gene>
    <name evidence="3" type="ORF">Desgi_4556</name>
</gene>
<dbReference type="EMBL" id="CP003273">
    <property type="protein sequence ID" value="AGL03783.1"/>
    <property type="molecule type" value="Genomic_DNA"/>
</dbReference>
<organism evidence="3 4">
    <name type="scientific">Desulfoscipio gibsoniae DSM 7213</name>
    <dbReference type="NCBI Taxonomy" id="767817"/>
    <lineage>
        <taxon>Bacteria</taxon>
        <taxon>Bacillati</taxon>
        <taxon>Bacillota</taxon>
        <taxon>Clostridia</taxon>
        <taxon>Eubacteriales</taxon>
        <taxon>Desulfallaceae</taxon>
        <taxon>Desulfoscipio</taxon>
    </lineage>
</organism>